<feature type="compositionally biased region" description="Basic and acidic residues" evidence="6">
    <location>
        <begin position="25"/>
        <end position="36"/>
    </location>
</feature>
<dbReference type="Proteomes" id="UP001465668">
    <property type="component" value="Unassembled WGS sequence"/>
</dbReference>
<gene>
    <name evidence="9" type="ORF">SCAR479_07363</name>
</gene>
<keyword evidence="10" id="KW-1185">Reference proteome</keyword>
<evidence type="ECO:0000256" key="1">
    <source>
        <dbReference type="ARBA" id="ARBA00004141"/>
    </source>
</evidence>
<feature type="transmembrane region" description="Helical" evidence="7">
    <location>
        <begin position="217"/>
        <end position="237"/>
    </location>
</feature>
<dbReference type="InterPro" id="IPR011701">
    <property type="entry name" value="MFS"/>
</dbReference>
<feature type="transmembrane region" description="Helical" evidence="7">
    <location>
        <begin position="420"/>
        <end position="438"/>
    </location>
</feature>
<evidence type="ECO:0000256" key="2">
    <source>
        <dbReference type="ARBA" id="ARBA00022448"/>
    </source>
</evidence>
<accession>A0ABR2XPX5</accession>
<feature type="transmembrane region" description="Helical" evidence="7">
    <location>
        <begin position="59"/>
        <end position="85"/>
    </location>
</feature>
<keyword evidence="5 7" id="KW-0472">Membrane</keyword>
<dbReference type="InterPro" id="IPR020846">
    <property type="entry name" value="MFS_dom"/>
</dbReference>
<name>A0ABR2XPX5_9PEZI</name>
<feature type="transmembrane region" description="Helical" evidence="7">
    <location>
        <begin position="392"/>
        <end position="408"/>
    </location>
</feature>
<feature type="transmembrane region" description="Helical" evidence="7">
    <location>
        <begin position="152"/>
        <end position="177"/>
    </location>
</feature>
<dbReference type="Gene3D" id="1.20.1720.10">
    <property type="entry name" value="Multidrug resistance protein D"/>
    <property type="match status" value="1"/>
</dbReference>
<feature type="transmembrane region" description="Helical" evidence="7">
    <location>
        <begin position="325"/>
        <end position="346"/>
    </location>
</feature>
<feature type="transmembrane region" description="Helical" evidence="7">
    <location>
        <begin position="127"/>
        <end position="146"/>
    </location>
</feature>
<keyword evidence="4 7" id="KW-1133">Transmembrane helix</keyword>
<dbReference type="CDD" id="cd17502">
    <property type="entry name" value="MFS_Azr1_MDR_like"/>
    <property type="match status" value="1"/>
</dbReference>
<evidence type="ECO:0000256" key="3">
    <source>
        <dbReference type="ARBA" id="ARBA00022692"/>
    </source>
</evidence>
<comment type="subcellular location">
    <subcellularLocation>
        <location evidence="1">Membrane</location>
        <topology evidence="1">Multi-pass membrane protein</topology>
    </subcellularLocation>
</comment>
<dbReference type="PROSITE" id="PS50850">
    <property type="entry name" value="MFS"/>
    <property type="match status" value="1"/>
</dbReference>
<feature type="transmembrane region" description="Helical" evidence="7">
    <location>
        <begin position="517"/>
        <end position="545"/>
    </location>
</feature>
<evidence type="ECO:0000256" key="6">
    <source>
        <dbReference type="SAM" id="MobiDB-lite"/>
    </source>
</evidence>
<feature type="domain" description="Major facilitator superfamily (MFS) profile" evidence="8">
    <location>
        <begin position="62"/>
        <end position="562"/>
    </location>
</feature>
<feature type="transmembrane region" description="Helical" evidence="7">
    <location>
        <begin position="184"/>
        <end position="205"/>
    </location>
</feature>
<dbReference type="InterPro" id="IPR036259">
    <property type="entry name" value="MFS_trans_sf"/>
</dbReference>
<dbReference type="SUPFAM" id="SSF103473">
    <property type="entry name" value="MFS general substrate transporter"/>
    <property type="match status" value="1"/>
</dbReference>
<evidence type="ECO:0000313" key="10">
    <source>
        <dbReference type="Proteomes" id="UP001465668"/>
    </source>
</evidence>
<dbReference type="PANTHER" id="PTHR23501">
    <property type="entry name" value="MAJOR FACILITATOR SUPERFAMILY"/>
    <property type="match status" value="1"/>
</dbReference>
<feature type="transmembrane region" description="Helical" evidence="7">
    <location>
        <begin position="450"/>
        <end position="472"/>
    </location>
</feature>
<feature type="transmembrane region" description="Helical" evidence="7">
    <location>
        <begin position="258"/>
        <end position="277"/>
    </location>
</feature>
<evidence type="ECO:0000259" key="8">
    <source>
        <dbReference type="PROSITE" id="PS50850"/>
    </source>
</evidence>
<feature type="transmembrane region" description="Helical" evidence="7">
    <location>
        <begin position="283"/>
        <end position="305"/>
    </location>
</feature>
<dbReference type="Gene3D" id="1.20.1250.20">
    <property type="entry name" value="MFS general substrate transporter like domains"/>
    <property type="match status" value="1"/>
</dbReference>
<feature type="transmembrane region" description="Helical" evidence="7">
    <location>
        <begin position="366"/>
        <end position="385"/>
    </location>
</feature>
<protein>
    <submittedName>
        <fullName evidence="9">Efflux pump antibiotic resistance protein</fullName>
    </submittedName>
</protein>
<feature type="region of interest" description="Disordered" evidence="6">
    <location>
        <begin position="1"/>
        <end position="51"/>
    </location>
</feature>
<feature type="compositionally biased region" description="Low complexity" evidence="6">
    <location>
        <begin position="7"/>
        <end position="23"/>
    </location>
</feature>
<evidence type="ECO:0000256" key="5">
    <source>
        <dbReference type="ARBA" id="ARBA00023136"/>
    </source>
</evidence>
<organism evidence="9 10">
    <name type="scientific">Seiridium cardinale</name>
    <dbReference type="NCBI Taxonomy" id="138064"/>
    <lineage>
        <taxon>Eukaryota</taxon>
        <taxon>Fungi</taxon>
        <taxon>Dikarya</taxon>
        <taxon>Ascomycota</taxon>
        <taxon>Pezizomycotina</taxon>
        <taxon>Sordariomycetes</taxon>
        <taxon>Xylariomycetidae</taxon>
        <taxon>Amphisphaeriales</taxon>
        <taxon>Sporocadaceae</taxon>
        <taxon>Seiridium</taxon>
    </lineage>
</organism>
<evidence type="ECO:0000256" key="4">
    <source>
        <dbReference type="ARBA" id="ARBA00022989"/>
    </source>
</evidence>
<comment type="caution">
    <text evidence="9">The sequence shown here is derived from an EMBL/GenBank/DDBJ whole genome shotgun (WGS) entry which is preliminary data.</text>
</comment>
<dbReference type="PANTHER" id="PTHR23501:SF177">
    <property type="entry name" value="MAJOR FACILITATOR SUPERFAMILY (MFS) PROFILE DOMAIN-CONTAINING PROTEIN-RELATED"/>
    <property type="match status" value="1"/>
</dbReference>
<sequence length="562" mass="59475">MAEINKTTPSSESTTANTSTSDSHQAFHPEQEKEASIRNPPASPGDESSEDEYPRGLRLFLLVGSVMLTVFLIALDQTIVGTAIPKITDEFHGIEQVSWYGAAYFMCLGGFQSSWGKAYKYFSLKPAFIVSVVLFEIGSLICGVAPNSNALIVGRAISGVGGAGIATGGTTIIAFCAPPRKRPTLMGLLGVTYAVAAVAGPLLGGVFSDRVTWRWCFYINLPIGAVSVAVIWIYFHLPSAAKPAKATWKEKILQLDPVGIVLAMACIICYILALQYAGVTYAWNSSVVVGLLVGFVAIGIALIVWSIFQGEYAMLVPRLLRKRALWTASIFQFFYAGSYFLLLYYLPVYFQSVGGATPIQSGVNNLPMVIAVGLFVLAGGITVTATGFATPFMALSAALATVASGLFYSMDIDTAPAKWIGYQILSGAAIAFSYMNCLNIAHANVEAEDISAVTAILQFFQTIGGAFSLSAAQSAFVNRMVATVVITAPSVNPALLVSTGAAELRAVFSADELPGILLAYLTGIKAAFAVGIAMFGIATITSVILPWKRLHSKEGGEAAFAA</sequence>
<proteinExistence type="predicted"/>
<evidence type="ECO:0000313" key="9">
    <source>
        <dbReference type="EMBL" id="KAK9775838.1"/>
    </source>
</evidence>
<evidence type="ECO:0000256" key="7">
    <source>
        <dbReference type="SAM" id="Phobius"/>
    </source>
</evidence>
<dbReference type="Pfam" id="PF07690">
    <property type="entry name" value="MFS_1"/>
    <property type="match status" value="1"/>
</dbReference>
<reference evidence="9 10" key="1">
    <citation type="submission" date="2024-02" db="EMBL/GenBank/DDBJ databases">
        <title>First draft genome assembly of two strains of Seiridium cardinale.</title>
        <authorList>
            <person name="Emiliani G."/>
            <person name="Scali E."/>
        </authorList>
    </citation>
    <scope>NUCLEOTIDE SEQUENCE [LARGE SCALE GENOMIC DNA]</scope>
    <source>
        <strain evidence="9 10">BM-138-000479</strain>
    </source>
</reference>
<keyword evidence="2" id="KW-0813">Transport</keyword>
<dbReference type="EMBL" id="JARVKM010000031">
    <property type="protein sequence ID" value="KAK9775838.1"/>
    <property type="molecule type" value="Genomic_DNA"/>
</dbReference>
<keyword evidence="3 7" id="KW-0812">Transmembrane</keyword>